<dbReference type="HOGENOM" id="CLU_181218_0_0_2"/>
<protein>
    <submittedName>
        <fullName evidence="1">Uncharacterized protein</fullName>
    </submittedName>
</protein>
<dbReference type="Pfam" id="PF09870">
    <property type="entry name" value="DUF2097"/>
    <property type="match status" value="1"/>
</dbReference>
<dbReference type="AlphaFoldDB" id="C9RHN8"/>
<organism evidence="1 2">
    <name type="scientific">Methanocaldococcus vulcanius (strain ATCC 700851 / DSM 12094 / M7)</name>
    <name type="common">Methanococcus vulcanius</name>
    <dbReference type="NCBI Taxonomy" id="579137"/>
    <lineage>
        <taxon>Archaea</taxon>
        <taxon>Methanobacteriati</taxon>
        <taxon>Methanobacteriota</taxon>
        <taxon>Methanomada group</taxon>
        <taxon>Methanococci</taxon>
        <taxon>Methanococcales</taxon>
        <taxon>Methanocaldococcaceae</taxon>
        <taxon>Methanocaldococcus</taxon>
    </lineage>
</organism>
<dbReference type="OrthoDB" id="65551at2157"/>
<accession>C9RHN8</accession>
<keyword evidence="2" id="KW-1185">Reference proteome</keyword>
<dbReference type="EMBL" id="CP001787">
    <property type="protein sequence ID" value="ACX73090.1"/>
    <property type="molecule type" value="Genomic_DNA"/>
</dbReference>
<dbReference type="KEGG" id="mvu:Metvu_1234"/>
<dbReference type="STRING" id="579137.Metvu_1234"/>
<name>C9RHN8_METVM</name>
<dbReference type="eggNOG" id="arCOG05038">
    <property type="taxonomic scope" value="Archaea"/>
</dbReference>
<dbReference type="Proteomes" id="UP000002063">
    <property type="component" value="Chromosome"/>
</dbReference>
<sequence>MKEKIIDMENPKDIIDYLNSVDLDEYVEIYFGRVHVEGRLMQYSEGFVRLVHEKYGIIEVELEKILNDLLEVVHSDGERRVVIRFY</sequence>
<reference evidence="1" key="1">
    <citation type="submission" date="2009-10" db="EMBL/GenBank/DDBJ databases">
        <title>Complete sequence of chromosome of Methanocaldococcus vulcanius M7.</title>
        <authorList>
            <consortium name="US DOE Joint Genome Institute"/>
            <person name="Lucas S."/>
            <person name="Copeland A."/>
            <person name="Lapidus A."/>
            <person name="Glavina del Rio T."/>
            <person name="Dalin E."/>
            <person name="Tice H."/>
            <person name="Bruce D."/>
            <person name="Goodwin L."/>
            <person name="Pitluck S."/>
            <person name="Lcollab F.I."/>
            <person name="Brettin T."/>
            <person name="Detter J.C."/>
            <person name="Han C."/>
            <person name="Tapia R."/>
            <person name="Kuske C.R."/>
            <person name="Schmutz J."/>
            <person name="Larimer F."/>
            <person name="Land M."/>
            <person name="Hauser L."/>
            <person name="Kyrpides N."/>
            <person name="Ovchinikova G."/>
            <person name="Sieprawska-Lupa M."/>
            <person name="Whitman W.B."/>
            <person name="Woyke T."/>
        </authorList>
    </citation>
    <scope>NUCLEOTIDE SEQUENCE [LARGE SCALE GENOMIC DNA]</scope>
    <source>
        <strain evidence="1">M7</strain>
    </source>
</reference>
<evidence type="ECO:0000313" key="1">
    <source>
        <dbReference type="EMBL" id="ACX73090.1"/>
    </source>
</evidence>
<dbReference type="GeneID" id="8513574"/>
<gene>
    <name evidence="1" type="ordered locus">Metvu_1234</name>
</gene>
<proteinExistence type="predicted"/>
<dbReference type="InterPro" id="IPR019208">
    <property type="entry name" value="DUF2097"/>
</dbReference>
<dbReference type="RefSeq" id="WP_015733310.1">
    <property type="nucleotide sequence ID" value="NC_013407.1"/>
</dbReference>
<evidence type="ECO:0000313" key="2">
    <source>
        <dbReference type="Proteomes" id="UP000002063"/>
    </source>
</evidence>